<dbReference type="STRING" id="1305737.GCA_000526355_02765"/>
<dbReference type="AlphaFoldDB" id="A0A0P8ACF3"/>
<evidence type="ECO:0000313" key="2">
    <source>
        <dbReference type="Proteomes" id="UP000050421"/>
    </source>
</evidence>
<dbReference type="PATRIC" id="fig|1305737.6.peg.3617"/>
<comment type="caution">
    <text evidence="1">The sequence shown here is derived from an EMBL/GenBank/DDBJ whole genome shotgun (WGS) entry which is preliminary data.</text>
</comment>
<reference evidence="1 2" key="1">
    <citation type="submission" date="2015-09" db="EMBL/GenBank/DDBJ databases">
        <title>Identification and resolution of microdiversity through metagenomic sequencing of parallel consortia.</title>
        <authorList>
            <person name="Nelson W.C."/>
            <person name="Romine M.F."/>
            <person name="Lindemann S.R."/>
        </authorList>
    </citation>
    <scope>NUCLEOTIDE SEQUENCE [LARGE SCALE GENOMIC DNA]</scope>
    <source>
        <strain evidence="1">HL-49</strain>
    </source>
</reference>
<organism evidence="1 2">
    <name type="scientific">Algoriphagus marincola HL-49</name>
    <dbReference type="NCBI Taxonomy" id="1305737"/>
    <lineage>
        <taxon>Bacteria</taxon>
        <taxon>Pseudomonadati</taxon>
        <taxon>Bacteroidota</taxon>
        <taxon>Cytophagia</taxon>
        <taxon>Cytophagales</taxon>
        <taxon>Cyclobacteriaceae</taxon>
        <taxon>Algoriphagus</taxon>
    </lineage>
</organism>
<dbReference type="EMBL" id="LJXT01000109">
    <property type="protein sequence ID" value="KPQ12992.1"/>
    <property type="molecule type" value="Genomic_DNA"/>
</dbReference>
<evidence type="ECO:0000313" key="1">
    <source>
        <dbReference type="EMBL" id="KPQ12992.1"/>
    </source>
</evidence>
<accession>A0A0P8ACF3</accession>
<proteinExistence type="predicted"/>
<dbReference type="Proteomes" id="UP000050421">
    <property type="component" value="Unassembled WGS sequence"/>
</dbReference>
<sequence>MFKKASVQHCIRTIVGEVVKARSVHLINFCGGGQVIASKALRFLAETVTLPLQENIKLKNF</sequence>
<name>A0A0P8ACF3_9BACT</name>
<gene>
    <name evidence="1" type="ORF">HLUCCX10_14410</name>
</gene>
<protein>
    <submittedName>
        <fullName evidence="1">Uncharacterized protein</fullName>
    </submittedName>
</protein>